<name>A0A422M3N6_LACPA</name>
<evidence type="ECO:0000313" key="4">
    <source>
        <dbReference type="Proteomes" id="UP000284716"/>
    </source>
</evidence>
<dbReference type="InterPro" id="IPR005021">
    <property type="entry name" value="Terminase_largesu-like"/>
</dbReference>
<dbReference type="PANTHER" id="PTHR41287">
    <property type="match status" value="1"/>
</dbReference>
<dbReference type="Pfam" id="PF20441">
    <property type="entry name" value="TerL_nuclease"/>
    <property type="match status" value="1"/>
</dbReference>
<dbReference type="Proteomes" id="UP000284716">
    <property type="component" value="Unassembled WGS sequence"/>
</dbReference>
<gene>
    <name evidence="3" type="ORF">FAM18157_01243</name>
</gene>
<dbReference type="EMBL" id="LKFS01000048">
    <property type="protein sequence ID" value="RND81927.1"/>
    <property type="molecule type" value="Genomic_DNA"/>
</dbReference>
<dbReference type="AlphaFoldDB" id="A0A422M3N6"/>
<organism evidence="3 4">
    <name type="scientific">Lacticaseibacillus paracasei</name>
    <name type="common">Lactobacillus paracasei</name>
    <dbReference type="NCBI Taxonomy" id="1597"/>
    <lineage>
        <taxon>Bacteria</taxon>
        <taxon>Bacillati</taxon>
        <taxon>Bacillota</taxon>
        <taxon>Bacilli</taxon>
        <taxon>Lactobacillales</taxon>
        <taxon>Lactobacillaceae</taxon>
        <taxon>Lacticaseibacillus</taxon>
    </lineage>
</organism>
<comment type="caution">
    <text evidence="3">The sequence shown here is derived from an EMBL/GenBank/DDBJ whole genome shotgun (WGS) entry which is preliminary data.</text>
</comment>
<dbReference type="Gene3D" id="3.40.50.300">
    <property type="entry name" value="P-loop containing nucleotide triphosphate hydrolases"/>
    <property type="match status" value="1"/>
</dbReference>
<evidence type="ECO:0000259" key="1">
    <source>
        <dbReference type="Pfam" id="PF03354"/>
    </source>
</evidence>
<dbReference type="InterPro" id="IPR046462">
    <property type="entry name" value="TerL_nuclease"/>
</dbReference>
<dbReference type="Pfam" id="PF03354">
    <property type="entry name" value="TerL_ATPase"/>
    <property type="match status" value="1"/>
</dbReference>
<sequence>MIKQYDLTLPKMTLEKAYKEQLKSGTYDAIAEKYRDPGTVYAFQILEGQIIAGHDVKLQAFRHLQDLARVESKQPDFQFNYDLDNCRTVLAFASLCPDPSTGKPQPLALWQKALLCWSQGWRNSSGERRFHRVVFSVARTNGKTYLTVILLSYQYLIASARYSNQDMAYIAPVSQQSKKGWRYIKTTFNRLQSEGFGDQMRSTKTKIGEDAVKSNTNQNQLLRLSDESGQFDSYHLAFSVHDEAGDDGRIGLIKQNDGKITSGQVQTFDSQSWDISTAYPDATSNLYLTEKLIREAMLKDTERELDDNLLVNFTQDNEDEVSQPDTWVKSNPLLPTIGNTMLNSMLAERDTKKSDGSLPEFINKNLNMWLQVKENRFLNPHDIENAVADKVPINKNDHVCYIGIDLSKLSDDTAIALVYPYQANGDTHYYIEQHSWIPLNHTGGSIDSKEKQDGINYRRAEQLGYCDIARNRWGYIDDDSVVTYLGDYIEQNQLQVRFICYDPWASSDVLDKLVQIDKWPMMPIRQTAHDLDKPTHEFQRLMREGRIHYSDDPIIQYSLTNAILVGNSAGLKVDKERYTSRIDCVDAIIDAMSRAIYEFSDVNPDFDPKAKVKDPLSGMSDEERHKFLMDVGF</sequence>
<feature type="domain" description="Terminase large subunit-like ATPase" evidence="1">
    <location>
        <begin position="110"/>
        <end position="211"/>
    </location>
</feature>
<proteinExistence type="predicted"/>
<dbReference type="InterPro" id="IPR027417">
    <property type="entry name" value="P-loop_NTPase"/>
</dbReference>
<dbReference type="InterPro" id="IPR046461">
    <property type="entry name" value="TerL_ATPase"/>
</dbReference>
<feature type="domain" description="Terminase large subunit-like endonuclease" evidence="2">
    <location>
        <begin position="314"/>
        <end position="596"/>
    </location>
</feature>
<accession>A0A422M3N6</accession>
<reference evidence="3 4" key="1">
    <citation type="journal article" date="2018" name="Front. Microbiol.">
        <title>Conversion of Methionine to Cysteine in Lactobacillus paracasei Depends on the Highly Mobile cysK-ctl-cysE Gene Cluster.</title>
        <authorList>
            <person name="Wuthrich D."/>
            <person name="Irmler S."/>
            <person name="Berthoud H."/>
            <person name="Guggenbuhl B."/>
            <person name="Eugster E."/>
            <person name="Bruggmann R."/>
        </authorList>
    </citation>
    <scope>NUCLEOTIDE SEQUENCE [LARGE SCALE GENOMIC DNA]</scope>
    <source>
        <strain evidence="3 4">FAM18157</strain>
    </source>
</reference>
<evidence type="ECO:0000259" key="2">
    <source>
        <dbReference type="Pfam" id="PF20441"/>
    </source>
</evidence>
<dbReference type="RefSeq" id="WP_123031883.1">
    <property type="nucleotide sequence ID" value="NZ_LKFS01000048.1"/>
</dbReference>
<evidence type="ECO:0000313" key="3">
    <source>
        <dbReference type="EMBL" id="RND81927.1"/>
    </source>
</evidence>
<protein>
    <submittedName>
        <fullName evidence="3">Phage terminase-like protein, large subunit</fullName>
    </submittedName>
</protein>
<dbReference type="PANTHER" id="PTHR41287:SF1">
    <property type="entry name" value="PROTEIN YMFN"/>
    <property type="match status" value="1"/>
</dbReference>
<dbReference type="GO" id="GO:0004519">
    <property type="term" value="F:endonuclease activity"/>
    <property type="evidence" value="ECO:0007669"/>
    <property type="project" value="InterPro"/>
</dbReference>